<dbReference type="GeneID" id="28729830"/>
<evidence type="ECO:0000313" key="4">
    <source>
        <dbReference type="Proteomes" id="UP000037751"/>
    </source>
</evidence>
<dbReference type="SUPFAM" id="SSF102588">
    <property type="entry name" value="LmbE-like"/>
    <property type="match status" value="1"/>
</dbReference>
<name>A0A0M9VQR9_9BASI</name>
<dbReference type="VEuPathDB" id="FungiDB:Malapachy_3486"/>
<dbReference type="Gene3D" id="3.40.50.10320">
    <property type="entry name" value="LmbE-like"/>
    <property type="match status" value="1"/>
</dbReference>
<dbReference type="STRING" id="77020.A0A0M9VQR9"/>
<dbReference type="PANTHER" id="PTHR12993">
    <property type="entry name" value="N-ACETYLGLUCOSAMINYL-PHOSPHATIDYLINOSITOL DE-N-ACETYLASE-RELATED"/>
    <property type="match status" value="1"/>
</dbReference>
<protein>
    <recommendedName>
        <fullName evidence="2">N-acetylglucosaminylphosphatidylinositol deacetylase</fullName>
        <ecNumber evidence="2">3.5.1.89</ecNumber>
    </recommendedName>
</protein>
<comment type="caution">
    <text evidence="3">The sequence shown here is derived from an EMBL/GenBank/DDBJ whole genome shotgun (WGS) entry which is preliminary data.</text>
</comment>
<dbReference type="Proteomes" id="UP000037751">
    <property type="component" value="Unassembled WGS sequence"/>
</dbReference>
<organism evidence="3 4">
    <name type="scientific">Malassezia pachydermatis</name>
    <dbReference type="NCBI Taxonomy" id="77020"/>
    <lineage>
        <taxon>Eukaryota</taxon>
        <taxon>Fungi</taxon>
        <taxon>Dikarya</taxon>
        <taxon>Basidiomycota</taxon>
        <taxon>Ustilaginomycotina</taxon>
        <taxon>Malasseziomycetes</taxon>
        <taxon>Malasseziales</taxon>
        <taxon>Malasseziaceae</taxon>
        <taxon>Malassezia</taxon>
    </lineage>
</organism>
<dbReference type="UniPathway" id="UPA00196"/>
<dbReference type="GO" id="GO:0016020">
    <property type="term" value="C:membrane"/>
    <property type="evidence" value="ECO:0007669"/>
    <property type="project" value="GOC"/>
</dbReference>
<comment type="similarity">
    <text evidence="1">Belongs to the PIGL family.</text>
</comment>
<proteinExistence type="inferred from homology"/>
<accession>A0A0M9VQR9</accession>
<sequence>MPRHALVVTAHPDDECMFFGPVIQTLVRANVTVSALCLSEGNAEGLGSLRRHELFASYHALGVPNDHVTCLDDPQLPDSMELTWDPEHIRQLLLSYLSYRDIDTIITFDHQGVSLHPNHKAVYHGVQAMQARWPAEHGSRPKVWALVTLSWRSKFLGYLASMGQLASTYDVLILTPWATYWQSLMAMRQHASQLVWFRYLYVLCSSYMHANAFRTMT</sequence>
<dbReference type="GO" id="GO:0006506">
    <property type="term" value="P:GPI anchor biosynthetic process"/>
    <property type="evidence" value="ECO:0007669"/>
    <property type="project" value="UniProtKB-UniPathway"/>
</dbReference>
<dbReference type="GO" id="GO:0005783">
    <property type="term" value="C:endoplasmic reticulum"/>
    <property type="evidence" value="ECO:0007669"/>
    <property type="project" value="TreeGrafter"/>
</dbReference>
<evidence type="ECO:0000256" key="1">
    <source>
        <dbReference type="ARBA" id="ARBA00006066"/>
    </source>
</evidence>
<dbReference type="GO" id="GO:0000225">
    <property type="term" value="F:N-acetylglucosaminylphosphatidylinositol deacetylase activity"/>
    <property type="evidence" value="ECO:0007669"/>
    <property type="project" value="UniProtKB-EC"/>
</dbReference>
<dbReference type="OrthoDB" id="440160at2759"/>
<gene>
    <name evidence="3" type="ORF">Malapachy_3486</name>
</gene>
<dbReference type="EMBL" id="LGAV01000001">
    <property type="protein sequence ID" value="KOS15835.1"/>
    <property type="molecule type" value="Genomic_DNA"/>
</dbReference>
<keyword evidence="4" id="KW-1185">Reference proteome</keyword>
<dbReference type="PANTHER" id="PTHR12993:SF11">
    <property type="entry name" value="N-ACETYLGLUCOSAMINYL-PHOSPHATIDYLINOSITOL DE-N-ACETYLASE"/>
    <property type="match status" value="1"/>
</dbReference>
<evidence type="ECO:0000313" key="3">
    <source>
        <dbReference type="EMBL" id="KOS15835.1"/>
    </source>
</evidence>
<dbReference type="InterPro" id="IPR024078">
    <property type="entry name" value="LmbE-like_dom_sf"/>
</dbReference>
<dbReference type="InterPro" id="IPR003737">
    <property type="entry name" value="GlcNAc_PI_deacetylase-related"/>
</dbReference>
<dbReference type="RefSeq" id="XP_017993467.1">
    <property type="nucleotide sequence ID" value="XM_018137954.1"/>
</dbReference>
<dbReference type="EC" id="3.5.1.89" evidence="2"/>
<dbReference type="AlphaFoldDB" id="A0A0M9VQR9"/>
<dbReference type="Pfam" id="PF02585">
    <property type="entry name" value="PIG-L"/>
    <property type="match status" value="1"/>
</dbReference>
<evidence type="ECO:0000256" key="2">
    <source>
        <dbReference type="ARBA" id="ARBA00012176"/>
    </source>
</evidence>
<reference evidence="3 4" key="1">
    <citation type="submission" date="2015-07" db="EMBL/GenBank/DDBJ databases">
        <title>Draft Genome Sequence of Malassezia furfur CBS1878 and Malassezia pachydermatis CBS1879.</title>
        <authorList>
            <person name="Triana S."/>
            <person name="Ohm R."/>
            <person name="Gonzalez A."/>
            <person name="DeCock H."/>
            <person name="Restrepo S."/>
            <person name="Celis A."/>
        </authorList>
    </citation>
    <scope>NUCLEOTIDE SEQUENCE [LARGE SCALE GENOMIC DNA]</scope>
    <source>
        <strain evidence="3 4">CBS 1879</strain>
    </source>
</reference>